<evidence type="ECO:0000256" key="2">
    <source>
        <dbReference type="ARBA" id="ARBA00006347"/>
    </source>
</evidence>
<evidence type="ECO:0000256" key="6">
    <source>
        <dbReference type="ARBA" id="ARBA00022824"/>
    </source>
</evidence>
<dbReference type="CDD" id="cd02982">
    <property type="entry name" value="PDI_b'_family"/>
    <property type="match status" value="1"/>
</dbReference>
<evidence type="ECO:0000313" key="13">
    <source>
        <dbReference type="Proteomes" id="UP001142489"/>
    </source>
</evidence>
<protein>
    <recommendedName>
        <fullName evidence="3">protein disulfide-isomerase</fullName>
        <ecNumber evidence="3">5.3.4.1</ecNumber>
    </recommendedName>
</protein>
<dbReference type="PANTHER" id="PTHR18929:SF93">
    <property type="entry name" value="PROTEIN DISULFIDE-ISOMERASE A2"/>
    <property type="match status" value="1"/>
</dbReference>
<dbReference type="GO" id="GO:0006457">
    <property type="term" value="P:protein folding"/>
    <property type="evidence" value="ECO:0007669"/>
    <property type="project" value="TreeGrafter"/>
</dbReference>
<dbReference type="OrthoDB" id="72053at2759"/>
<dbReference type="CDD" id="cd02981">
    <property type="entry name" value="PDI_b_family"/>
    <property type="match status" value="1"/>
</dbReference>
<dbReference type="FunFam" id="3.40.30.10:FF:000027">
    <property type="entry name" value="protein disulfide-isomerase A2"/>
    <property type="match status" value="1"/>
</dbReference>
<evidence type="ECO:0000256" key="4">
    <source>
        <dbReference type="ARBA" id="ARBA00022729"/>
    </source>
</evidence>
<dbReference type="GO" id="GO:0005783">
    <property type="term" value="C:endoplasmic reticulum"/>
    <property type="evidence" value="ECO:0007669"/>
    <property type="project" value="TreeGrafter"/>
</dbReference>
<evidence type="ECO:0000256" key="7">
    <source>
        <dbReference type="ARBA" id="ARBA00023157"/>
    </source>
</evidence>
<dbReference type="EMBL" id="JAPFRF010000021">
    <property type="protein sequence ID" value="KAJ7306084.1"/>
    <property type="molecule type" value="Genomic_DNA"/>
</dbReference>
<feature type="domain" description="Thioredoxin" evidence="11">
    <location>
        <begin position="261"/>
        <end position="406"/>
    </location>
</feature>
<keyword evidence="6" id="KW-0256">Endoplasmic reticulum</keyword>
<dbReference type="Gene3D" id="3.40.30.10">
    <property type="entry name" value="Glutaredoxin"/>
    <property type="match status" value="4"/>
</dbReference>
<evidence type="ECO:0000256" key="5">
    <source>
        <dbReference type="ARBA" id="ARBA00022737"/>
    </source>
</evidence>
<name>A0A9Q0XBW7_9SAUR</name>
<dbReference type="EC" id="5.3.4.1" evidence="3"/>
<evidence type="ECO:0000256" key="3">
    <source>
        <dbReference type="ARBA" id="ARBA00012723"/>
    </source>
</evidence>
<evidence type="ECO:0000256" key="1">
    <source>
        <dbReference type="ARBA" id="ARBA00001182"/>
    </source>
</evidence>
<sequence length="437" mass="48485">MKVATVDATEERNLRAEFQVAGFPTFKLFKGGKRNQPTEFRGEREAEVIVEWMRQKAGPSAIFLEDAVAAAAFLAAHPVAAIGFFRDGLDKDAQLFHEVADSDTLNVAMALTDRRELFEKYNVTGEMVCLFRKDSSSEPRVDFRVNEALGGLDGEELTHFLAVQSLELVVEYTRESSPRIFEAKIPNHLLLFLNKTEASQRELLGGFRDAAAPFRGQVLFIVADVSGEGAGLLHFFGLQAGEAPAACFIHVGTSTKYRLAATEGLAAPSLRAFCQAVLEGRVEPYLMSQDGPQDWDRRPVKVLVGKNFAQVAFDEGKDVFVKFYAPWCPHSKAMAAAWEELGEKYQNHEDVVIAEMDATTNEVAEIAIRAYPTLYYFPMGQGRKMIEYKGPRDLASFTQFLESKGELPAQVALEDPKAPSQEPAKNDSGPSERREEL</sequence>
<organism evidence="12 13">
    <name type="scientific">Phrynocephalus forsythii</name>
    <dbReference type="NCBI Taxonomy" id="171643"/>
    <lineage>
        <taxon>Eukaryota</taxon>
        <taxon>Metazoa</taxon>
        <taxon>Chordata</taxon>
        <taxon>Craniata</taxon>
        <taxon>Vertebrata</taxon>
        <taxon>Euteleostomi</taxon>
        <taxon>Lepidosauria</taxon>
        <taxon>Squamata</taxon>
        <taxon>Bifurcata</taxon>
        <taxon>Unidentata</taxon>
        <taxon>Episquamata</taxon>
        <taxon>Toxicofera</taxon>
        <taxon>Iguania</taxon>
        <taxon>Acrodonta</taxon>
        <taxon>Agamidae</taxon>
        <taxon>Agaminae</taxon>
        <taxon>Phrynocephalus</taxon>
    </lineage>
</organism>
<dbReference type="InterPro" id="IPR036249">
    <property type="entry name" value="Thioredoxin-like_sf"/>
</dbReference>
<dbReference type="CDD" id="cd02995">
    <property type="entry name" value="PDI_a_PDI_a'_C"/>
    <property type="match status" value="1"/>
</dbReference>
<evidence type="ECO:0000256" key="8">
    <source>
        <dbReference type="ARBA" id="ARBA00023235"/>
    </source>
</evidence>
<dbReference type="Proteomes" id="UP001142489">
    <property type="component" value="Unassembled WGS sequence"/>
</dbReference>
<keyword evidence="5" id="KW-0677">Repeat</keyword>
<dbReference type="PANTHER" id="PTHR18929">
    <property type="entry name" value="PROTEIN DISULFIDE ISOMERASE"/>
    <property type="match status" value="1"/>
</dbReference>
<comment type="caution">
    <text evidence="12">The sequence shown here is derived from an EMBL/GenBank/DDBJ whole genome shotgun (WGS) entry which is preliminary data.</text>
</comment>
<evidence type="ECO:0000313" key="12">
    <source>
        <dbReference type="EMBL" id="KAJ7306084.1"/>
    </source>
</evidence>
<proteinExistence type="inferred from homology"/>
<reference evidence="12" key="1">
    <citation type="journal article" date="2023" name="DNA Res.">
        <title>Chromosome-level genome assembly of Phrynocephalus forsythii using third-generation DNA sequencing and Hi-C analysis.</title>
        <authorList>
            <person name="Qi Y."/>
            <person name="Zhao W."/>
            <person name="Zhao Y."/>
            <person name="Niu C."/>
            <person name="Cao S."/>
            <person name="Zhang Y."/>
        </authorList>
    </citation>
    <scope>NUCLEOTIDE SEQUENCE</scope>
    <source>
        <tissue evidence="12">Muscle</tissue>
    </source>
</reference>
<keyword evidence="4" id="KW-0732">Signal</keyword>
<dbReference type="AlphaFoldDB" id="A0A9Q0XBW7"/>
<dbReference type="GO" id="GO:0003756">
    <property type="term" value="F:protein disulfide isomerase activity"/>
    <property type="evidence" value="ECO:0007669"/>
    <property type="project" value="UniProtKB-EC"/>
</dbReference>
<dbReference type="Pfam" id="PF00085">
    <property type="entry name" value="Thioredoxin"/>
    <property type="match status" value="2"/>
</dbReference>
<comment type="similarity">
    <text evidence="2">Belongs to the protein disulfide isomerase family.</text>
</comment>
<evidence type="ECO:0000259" key="11">
    <source>
        <dbReference type="PROSITE" id="PS51352"/>
    </source>
</evidence>
<dbReference type="InterPro" id="IPR013766">
    <property type="entry name" value="Thioredoxin_domain"/>
</dbReference>
<keyword evidence="8" id="KW-0413">Isomerase</keyword>
<dbReference type="PROSITE" id="PS51352">
    <property type="entry name" value="THIOREDOXIN_2"/>
    <property type="match status" value="1"/>
</dbReference>
<keyword evidence="7" id="KW-1015">Disulfide bond</keyword>
<dbReference type="SUPFAM" id="SSF52833">
    <property type="entry name" value="Thioredoxin-like"/>
    <property type="match status" value="4"/>
</dbReference>
<keyword evidence="13" id="KW-1185">Reference proteome</keyword>
<dbReference type="Pfam" id="PF13848">
    <property type="entry name" value="Thioredoxin_6"/>
    <property type="match status" value="1"/>
</dbReference>
<evidence type="ECO:0000256" key="10">
    <source>
        <dbReference type="SAM" id="MobiDB-lite"/>
    </source>
</evidence>
<dbReference type="CDD" id="cd02961">
    <property type="entry name" value="PDI_a_family"/>
    <property type="match status" value="1"/>
</dbReference>
<gene>
    <name evidence="12" type="ORF">JRQ81_010450</name>
</gene>
<keyword evidence="9" id="KW-0676">Redox-active center</keyword>
<evidence type="ECO:0000256" key="9">
    <source>
        <dbReference type="ARBA" id="ARBA00023284"/>
    </source>
</evidence>
<dbReference type="GO" id="GO:0034976">
    <property type="term" value="P:response to endoplasmic reticulum stress"/>
    <property type="evidence" value="ECO:0007669"/>
    <property type="project" value="TreeGrafter"/>
</dbReference>
<comment type="catalytic activity">
    <reaction evidence="1">
        <text>Catalyzes the rearrangement of -S-S- bonds in proteins.</text>
        <dbReference type="EC" id="5.3.4.1"/>
    </reaction>
</comment>
<feature type="region of interest" description="Disordered" evidence="10">
    <location>
        <begin position="408"/>
        <end position="437"/>
    </location>
</feature>
<accession>A0A9Q0XBW7</accession>